<dbReference type="InterPro" id="IPR051636">
    <property type="entry name" value="Plant_LTP/defense-related"/>
</dbReference>
<feature type="signal peptide" evidence="1">
    <location>
        <begin position="1"/>
        <end position="25"/>
    </location>
</feature>
<dbReference type="Gene3D" id="1.10.110.10">
    <property type="entry name" value="Plant lipid-transfer and hydrophobic proteins"/>
    <property type="match status" value="1"/>
</dbReference>
<proteinExistence type="predicted"/>
<dbReference type="InterPro" id="IPR016140">
    <property type="entry name" value="Bifunc_inhib/LTP/seed_store"/>
</dbReference>
<evidence type="ECO:0000313" key="4">
    <source>
        <dbReference type="Proteomes" id="UP000325081"/>
    </source>
</evidence>
<sequence length="193" mass="20093">MASVNATSALITLNIIIFLTCVSLTANPCLPSGNPTKTSTSGRSIPLSWAYVVGTKPSSQCCELVKGLADFEATLCLCTAIKANVLGIAKVYKVPIALSLAVNLCGKKVPRGPLGFIFSMDIEGLFSTSLSDVGKVDSPTANLDGCGMMSTVEFIEDSSMTLIKANVLGIAKVYKVPIALSLAVNSCGKKVPR</sequence>
<evidence type="ECO:0000259" key="2">
    <source>
        <dbReference type="SMART" id="SM00499"/>
    </source>
</evidence>
<name>A0A5A7PS75_STRAF</name>
<accession>A0A5A7PS75</accession>
<organism evidence="3 4">
    <name type="scientific">Striga asiatica</name>
    <name type="common">Asiatic witchweed</name>
    <name type="synonym">Buchnera asiatica</name>
    <dbReference type="NCBI Taxonomy" id="4170"/>
    <lineage>
        <taxon>Eukaryota</taxon>
        <taxon>Viridiplantae</taxon>
        <taxon>Streptophyta</taxon>
        <taxon>Embryophyta</taxon>
        <taxon>Tracheophyta</taxon>
        <taxon>Spermatophyta</taxon>
        <taxon>Magnoliopsida</taxon>
        <taxon>eudicotyledons</taxon>
        <taxon>Gunneridae</taxon>
        <taxon>Pentapetalae</taxon>
        <taxon>asterids</taxon>
        <taxon>lamiids</taxon>
        <taxon>Lamiales</taxon>
        <taxon>Orobanchaceae</taxon>
        <taxon>Buchnereae</taxon>
        <taxon>Striga</taxon>
    </lineage>
</organism>
<keyword evidence="1" id="KW-0732">Signal</keyword>
<dbReference type="SUPFAM" id="SSF47699">
    <property type="entry name" value="Bifunctional inhibitor/lipid-transfer protein/seed storage 2S albumin"/>
    <property type="match status" value="1"/>
</dbReference>
<keyword evidence="4" id="KW-1185">Reference proteome</keyword>
<reference evidence="4" key="1">
    <citation type="journal article" date="2019" name="Curr. Biol.">
        <title>Genome Sequence of Striga asiatica Provides Insight into the Evolution of Plant Parasitism.</title>
        <authorList>
            <person name="Yoshida S."/>
            <person name="Kim S."/>
            <person name="Wafula E.K."/>
            <person name="Tanskanen J."/>
            <person name="Kim Y.M."/>
            <person name="Honaas L."/>
            <person name="Yang Z."/>
            <person name="Spallek T."/>
            <person name="Conn C.E."/>
            <person name="Ichihashi Y."/>
            <person name="Cheong K."/>
            <person name="Cui S."/>
            <person name="Der J.P."/>
            <person name="Gundlach H."/>
            <person name="Jiao Y."/>
            <person name="Hori C."/>
            <person name="Ishida J.K."/>
            <person name="Kasahara H."/>
            <person name="Kiba T."/>
            <person name="Kim M.S."/>
            <person name="Koo N."/>
            <person name="Laohavisit A."/>
            <person name="Lee Y.H."/>
            <person name="Lumba S."/>
            <person name="McCourt P."/>
            <person name="Mortimer J.C."/>
            <person name="Mutuku J.M."/>
            <person name="Nomura T."/>
            <person name="Sasaki-Sekimoto Y."/>
            <person name="Seto Y."/>
            <person name="Wang Y."/>
            <person name="Wakatake T."/>
            <person name="Sakakibara H."/>
            <person name="Demura T."/>
            <person name="Yamaguchi S."/>
            <person name="Yoneyama K."/>
            <person name="Manabe R.I."/>
            <person name="Nelson D.C."/>
            <person name="Schulman A.H."/>
            <person name="Timko M.P."/>
            <person name="dePamphilis C.W."/>
            <person name="Choi D."/>
            <person name="Shirasu K."/>
        </authorList>
    </citation>
    <scope>NUCLEOTIDE SEQUENCE [LARGE SCALE GENOMIC DNA]</scope>
    <source>
        <strain evidence="4">cv. UVA1</strain>
    </source>
</reference>
<dbReference type="OrthoDB" id="696558at2759"/>
<dbReference type="EMBL" id="BKCP01004984">
    <property type="protein sequence ID" value="GER35614.1"/>
    <property type="molecule type" value="Genomic_DNA"/>
</dbReference>
<dbReference type="AlphaFoldDB" id="A0A5A7PS75"/>
<feature type="non-terminal residue" evidence="3">
    <location>
        <position position="193"/>
    </location>
</feature>
<evidence type="ECO:0000256" key="1">
    <source>
        <dbReference type="SAM" id="SignalP"/>
    </source>
</evidence>
<comment type="caution">
    <text evidence="3">The sequence shown here is derived from an EMBL/GenBank/DDBJ whole genome shotgun (WGS) entry which is preliminary data.</text>
</comment>
<dbReference type="Proteomes" id="UP000325081">
    <property type="component" value="Unassembled WGS sequence"/>
</dbReference>
<dbReference type="Pfam" id="PF14547">
    <property type="entry name" value="Hydrophob_seed"/>
    <property type="match status" value="1"/>
</dbReference>
<evidence type="ECO:0000313" key="3">
    <source>
        <dbReference type="EMBL" id="GER35614.1"/>
    </source>
</evidence>
<dbReference type="InterPro" id="IPR027923">
    <property type="entry name" value="Hydrophob_seed_dom"/>
</dbReference>
<dbReference type="SMART" id="SM00499">
    <property type="entry name" value="AAI"/>
    <property type="match status" value="1"/>
</dbReference>
<dbReference type="InterPro" id="IPR036312">
    <property type="entry name" value="Bifun_inhib/LTP/seed_sf"/>
</dbReference>
<dbReference type="PANTHER" id="PTHR31731">
    <property type="match status" value="1"/>
</dbReference>
<protein>
    <submittedName>
        <fullName evidence="3">Lipid-transfer protein</fullName>
    </submittedName>
</protein>
<feature type="chain" id="PRO_5022693618" evidence="1">
    <location>
        <begin position="26"/>
        <end position="193"/>
    </location>
</feature>
<gene>
    <name evidence="3" type="ORF">STAS_11899</name>
</gene>
<dbReference type="CDD" id="cd01958">
    <property type="entry name" value="HPS_like"/>
    <property type="match status" value="1"/>
</dbReference>
<feature type="domain" description="Bifunctional inhibitor/plant lipid transfer protein/seed storage helical" evidence="2">
    <location>
        <begin position="21"/>
        <end position="105"/>
    </location>
</feature>